<reference evidence="3" key="1">
    <citation type="journal article" date="2010" name="Genome Biol.">
        <title>Genome sequence of the necrotrophic plant pathogen Pythium ultimum reveals original pathogenicity mechanisms and effector repertoire.</title>
        <authorList>
            <person name="Levesque C.A."/>
            <person name="Brouwer H."/>
            <person name="Cano L."/>
            <person name="Hamilton J.P."/>
            <person name="Holt C."/>
            <person name="Huitema E."/>
            <person name="Raffaele S."/>
            <person name="Robideau G.P."/>
            <person name="Thines M."/>
            <person name="Win J."/>
            <person name="Zerillo M.M."/>
            <person name="Beakes G.W."/>
            <person name="Boore J.L."/>
            <person name="Busam D."/>
            <person name="Dumas B."/>
            <person name="Ferriera S."/>
            <person name="Fuerstenberg S.I."/>
            <person name="Gachon C.M."/>
            <person name="Gaulin E."/>
            <person name="Govers F."/>
            <person name="Grenville-Briggs L."/>
            <person name="Horner N."/>
            <person name="Hostetler J."/>
            <person name="Jiang R.H."/>
            <person name="Johnson J."/>
            <person name="Krajaejun T."/>
            <person name="Lin H."/>
            <person name="Meijer H.J."/>
            <person name="Moore B."/>
            <person name="Morris P."/>
            <person name="Phuntmart V."/>
            <person name="Puiu D."/>
            <person name="Shetty J."/>
            <person name="Stajich J.E."/>
            <person name="Tripathy S."/>
            <person name="Wawra S."/>
            <person name="van West P."/>
            <person name="Whitty B.R."/>
            <person name="Coutinho P.M."/>
            <person name="Henrissat B."/>
            <person name="Martin F."/>
            <person name="Thomas P.D."/>
            <person name="Tyler B.M."/>
            <person name="De Vries R.P."/>
            <person name="Kamoun S."/>
            <person name="Yandell M."/>
            <person name="Tisserat N."/>
            <person name="Buell C.R."/>
        </authorList>
    </citation>
    <scope>NUCLEOTIDE SEQUENCE</scope>
    <source>
        <strain evidence="3">DAOM:BR144</strain>
    </source>
</reference>
<sequence>MTTRRDADGDDEIAFQGGAFDVVSSWLLGGRSAAAVEEDEEQQAANSGGVGGNAERAEPVTLYRLSASAKPSLTGRNSGFAVNGNMAAADGKVLTNEEKEMRHKLLRKSGSYRTALENEAESASKAAKDEEEDKEEQELIRYRNEATKAAVVHAPGAKPSAVAATNAASAAGKGANGNPKKRPMSVQEELLEKLREDAARAKAKNKKAKLRLQRKKEEERKQKQLAAAASIASASVTTTTEPAN</sequence>
<organism evidence="2 3">
    <name type="scientific">Globisporangium ultimum (strain ATCC 200006 / CBS 805.95 / DAOM BR144)</name>
    <name type="common">Pythium ultimum</name>
    <dbReference type="NCBI Taxonomy" id="431595"/>
    <lineage>
        <taxon>Eukaryota</taxon>
        <taxon>Sar</taxon>
        <taxon>Stramenopiles</taxon>
        <taxon>Oomycota</taxon>
        <taxon>Peronosporomycetes</taxon>
        <taxon>Pythiales</taxon>
        <taxon>Pythiaceae</taxon>
        <taxon>Globisporangium</taxon>
    </lineage>
</organism>
<feature type="compositionally biased region" description="Basic and acidic residues" evidence="1">
    <location>
        <begin position="190"/>
        <end position="200"/>
    </location>
</feature>
<dbReference type="AlphaFoldDB" id="K3X318"/>
<dbReference type="eggNOG" id="ENOG502S6GU">
    <property type="taxonomic scope" value="Eukaryota"/>
</dbReference>
<protein>
    <submittedName>
        <fullName evidence="2">Uncharacterized protein</fullName>
    </submittedName>
</protein>
<feature type="region of interest" description="Disordered" evidence="1">
    <location>
        <begin position="163"/>
        <end position="244"/>
    </location>
</feature>
<name>K3X318_GLOUD</name>
<reference evidence="2" key="3">
    <citation type="submission" date="2015-02" db="UniProtKB">
        <authorList>
            <consortium name="EnsemblProtists"/>
        </authorList>
    </citation>
    <scope>IDENTIFICATION</scope>
    <source>
        <strain evidence="2">DAOM BR144</strain>
    </source>
</reference>
<dbReference type="EnsemblProtists" id="PYU1_T011617">
    <property type="protein sequence ID" value="PYU1_T011617"/>
    <property type="gene ID" value="PYU1_G011591"/>
</dbReference>
<dbReference type="InParanoid" id="K3X318"/>
<dbReference type="VEuPathDB" id="FungiDB:PYU1_G011591"/>
<proteinExistence type="predicted"/>
<dbReference type="Proteomes" id="UP000019132">
    <property type="component" value="Unassembled WGS sequence"/>
</dbReference>
<keyword evidence="3" id="KW-1185">Reference proteome</keyword>
<dbReference type="HOGENOM" id="CLU_1307044_0_0_1"/>
<feature type="compositionally biased region" description="Low complexity" evidence="1">
    <location>
        <begin position="224"/>
        <end position="244"/>
    </location>
</feature>
<evidence type="ECO:0000313" key="3">
    <source>
        <dbReference type="Proteomes" id="UP000019132"/>
    </source>
</evidence>
<feature type="compositionally biased region" description="Low complexity" evidence="1">
    <location>
        <begin position="163"/>
        <end position="178"/>
    </location>
</feature>
<feature type="region of interest" description="Disordered" evidence="1">
    <location>
        <begin position="106"/>
        <end position="139"/>
    </location>
</feature>
<accession>K3X318</accession>
<dbReference type="EMBL" id="GL376611">
    <property type="status" value="NOT_ANNOTATED_CDS"/>
    <property type="molecule type" value="Genomic_DNA"/>
</dbReference>
<evidence type="ECO:0000256" key="1">
    <source>
        <dbReference type="SAM" id="MobiDB-lite"/>
    </source>
</evidence>
<feature type="compositionally biased region" description="Basic residues" evidence="1">
    <location>
        <begin position="201"/>
        <end position="214"/>
    </location>
</feature>
<evidence type="ECO:0000313" key="2">
    <source>
        <dbReference type="EnsemblProtists" id="PYU1_T011617"/>
    </source>
</evidence>
<reference evidence="3" key="2">
    <citation type="submission" date="2010-04" db="EMBL/GenBank/DDBJ databases">
        <authorList>
            <person name="Buell R."/>
            <person name="Hamilton J."/>
            <person name="Hostetler J."/>
        </authorList>
    </citation>
    <scope>NUCLEOTIDE SEQUENCE [LARGE SCALE GENOMIC DNA]</scope>
    <source>
        <strain evidence="3">DAOM:BR144</strain>
    </source>
</reference>
<feature type="region of interest" description="Disordered" evidence="1">
    <location>
        <begin position="34"/>
        <end position="55"/>
    </location>
</feature>